<dbReference type="EMBL" id="JAADJG010000763">
    <property type="protein sequence ID" value="KAF4437280.1"/>
    <property type="molecule type" value="Genomic_DNA"/>
</dbReference>
<accession>A0A8H4NJD7</accession>
<gene>
    <name evidence="3" type="ORF">F53441_13088</name>
</gene>
<dbReference type="SMART" id="SM00248">
    <property type="entry name" value="ANK"/>
    <property type="match status" value="6"/>
</dbReference>
<dbReference type="InterPro" id="IPR002110">
    <property type="entry name" value="Ankyrin_rpt"/>
</dbReference>
<dbReference type="AlphaFoldDB" id="A0A8H4NJD7"/>
<dbReference type="Gene3D" id="1.25.40.20">
    <property type="entry name" value="Ankyrin repeat-containing domain"/>
    <property type="match status" value="2"/>
</dbReference>
<evidence type="ECO:0008006" key="5">
    <source>
        <dbReference type="Google" id="ProtNLM"/>
    </source>
</evidence>
<name>A0A8H4NJD7_9HYPO</name>
<comment type="caution">
    <text evidence="3">The sequence shown here is derived from an EMBL/GenBank/DDBJ whole genome shotgun (WGS) entry which is preliminary data.</text>
</comment>
<organism evidence="3 4">
    <name type="scientific">Fusarium austroafricanum</name>
    <dbReference type="NCBI Taxonomy" id="2364996"/>
    <lineage>
        <taxon>Eukaryota</taxon>
        <taxon>Fungi</taxon>
        <taxon>Dikarya</taxon>
        <taxon>Ascomycota</taxon>
        <taxon>Pezizomycotina</taxon>
        <taxon>Sordariomycetes</taxon>
        <taxon>Hypocreomycetidae</taxon>
        <taxon>Hypocreales</taxon>
        <taxon>Nectriaceae</taxon>
        <taxon>Fusarium</taxon>
        <taxon>Fusarium concolor species complex</taxon>
    </lineage>
</organism>
<dbReference type="PANTHER" id="PTHR24198">
    <property type="entry name" value="ANKYRIN REPEAT AND PROTEIN KINASE DOMAIN-CONTAINING PROTEIN"/>
    <property type="match status" value="1"/>
</dbReference>
<dbReference type="OrthoDB" id="539213at2759"/>
<sequence length="600" mass="66341">MLLESSQDPNCCIEGKNISLATPIGRALNIGHVDLARLLLSFNVRIDDTQAVFDGYNAIQAILRGRLSNAIQSRLLKLLKEYKSVSLEEILCGAIKINDMELIEGILQEDVDVTKGHIEMRNWLGNGLSDKSNCLDCELISQLQELSPSRPTYKWNDITCLRVAVAYNSLEVAQSLLEPNDGASPDLLLVAAHYGYEDMVRLLLQYDLPPDEMVNKGDVQWLEYFTCESLIPKDCGLILQSLLKARLKRWNASKASCLTVLIGGGAHVLGGEIARLAEIGFQEPLQAALARDISPNNQDEDGRTAIQCALYLDRHLRISRSGHSHTSCEVHKRYRIIKLLLDAGAKQLGEVASAIQESDYNLTKLLLENGGTLNEIDERGASCLEALILNSNKISFKLADNHYCHDHYPSYYRGSMIDDNNVQFGVQGDAAIACPTCAGSSLDSGSDERDFLQALLEAQDGPIDAGPISAAIQVKDWDLLNRLLVRPHKETNCHLLEGTAIGLATKSGQMGILKKLLSRFCHPSAIQPGFIPFCILNGHLALRQKDDIPRTFDCHPWIYDTNDFWRKHLVFGLRGVVGPATAQKVGQGYIKSFLKSIKIL</sequence>
<proteinExistence type="predicted"/>
<dbReference type="Proteomes" id="UP000605986">
    <property type="component" value="Unassembled WGS sequence"/>
</dbReference>
<evidence type="ECO:0000256" key="2">
    <source>
        <dbReference type="ARBA" id="ARBA00023043"/>
    </source>
</evidence>
<keyword evidence="2" id="KW-0040">ANK repeat</keyword>
<dbReference type="PANTHER" id="PTHR24198:SF165">
    <property type="entry name" value="ANKYRIN REPEAT-CONTAINING PROTEIN-RELATED"/>
    <property type="match status" value="1"/>
</dbReference>
<protein>
    <recommendedName>
        <fullName evidence="5">Ankyrin repeat protein</fullName>
    </recommendedName>
</protein>
<dbReference type="InterPro" id="IPR036770">
    <property type="entry name" value="Ankyrin_rpt-contain_sf"/>
</dbReference>
<dbReference type="SUPFAM" id="SSF48403">
    <property type="entry name" value="Ankyrin repeat"/>
    <property type="match status" value="1"/>
</dbReference>
<reference evidence="3" key="1">
    <citation type="submission" date="2020-01" db="EMBL/GenBank/DDBJ databases">
        <title>Identification and distribution of gene clusters putatively required for synthesis of sphingolipid metabolism inhibitors in phylogenetically diverse species of the filamentous fungus Fusarium.</title>
        <authorList>
            <person name="Kim H.-S."/>
            <person name="Busman M."/>
            <person name="Brown D.W."/>
            <person name="Divon H."/>
            <person name="Uhlig S."/>
            <person name="Proctor R.H."/>
        </authorList>
    </citation>
    <scope>NUCLEOTIDE SEQUENCE</scope>
    <source>
        <strain evidence="3">NRRL 53441</strain>
    </source>
</reference>
<evidence type="ECO:0000313" key="3">
    <source>
        <dbReference type="EMBL" id="KAF4437280.1"/>
    </source>
</evidence>
<evidence type="ECO:0000256" key="1">
    <source>
        <dbReference type="ARBA" id="ARBA00022737"/>
    </source>
</evidence>
<evidence type="ECO:0000313" key="4">
    <source>
        <dbReference type="Proteomes" id="UP000605986"/>
    </source>
</evidence>
<keyword evidence="1" id="KW-0677">Repeat</keyword>
<keyword evidence="4" id="KW-1185">Reference proteome</keyword>